<keyword evidence="4" id="KW-0564">Palmitate</keyword>
<organism evidence="7 8">
    <name type="scientific">Paenibacillus borealis</name>
    <dbReference type="NCBI Taxonomy" id="160799"/>
    <lineage>
        <taxon>Bacteria</taxon>
        <taxon>Bacillati</taxon>
        <taxon>Bacillota</taxon>
        <taxon>Bacilli</taxon>
        <taxon>Bacillales</taxon>
        <taxon>Paenibacillaceae</taxon>
        <taxon>Paenibacillus</taxon>
    </lineage>
</organism>
<dbReference type="Pfam" id="PF01547">
    <property type="entry name" value="SBP_bac_1"/>
    <property type="match status" value="1"/>
</dbReference>
<comment type="caution">
    <text evidence="7">The sequence shown here is derived from an EMBL/GenBank/DDBJ whole genome shotgun (WGS) entry which is preliminary data.</text>
</comment>
<evidence type="ECO:0000256" key="5">
    <source>
        <dbReference type="ARBA" id="ARBA00023288"/>
    </source>
</evidence>
<gene>
    <name evidence="7" type="ORF">BSK56_24575</name>
</gene>
<keyword evidence="2 6" id="KW-0732">Signal</keyword>
<reference evidence="7 8" key="1">
    <citation type="submission" date="2016-10" db="EMBL/GenBank/DDBJ databases">
        <title>Paenibacillus species isolates.</title>
        <authorList>
            <person name="Beno S.M."/>
        </authorList>
    </citation>
    <scope>NUCLEOTIDE SEQUENCE [LARGE SCALE GENOMIC DNA]</scope>
    <source>
        <strain evidence="7 8">FSL H7-0744</strain>
    </source>
</reference>
<accession>A0ABX3H0Y6</accession>
<evidence type="ECO:0000313" key="7">
    <source>
        <dbReference type="EMBL" id="OMD43147.1"/>
    </source>
</evidence>
<keyword evidence="5" id="KW-0449">Lipoprotein</keyword>
<feature type="signal peptide" evidence="6">
    <location>
        <begin position="1"/>
        <end position="29"/>
    </location>
</feature>
<name>A0ABX3H0Y6_PAEBO</name>
<keyword evidence="3" id="KW-0472">Membrane</keyword>
<dbReference type="RefSeq" id="WP_076113173.1">
    <property type="nucleotide sequence ID" value="NZ_MPTB01000037.1"/>
</dbReference>
<dbReference type="InterPro" id="IPR050490">
    <property type="entry name" value="Bact_solute-bd_prot1"/>
</dbReference>
<dbReference type="InterPro" id="IPR006059">
    <property type="entry name" value="SBP"/>
</dbReference>
<dbReference type="CDD" id="cd13580">
    <property type="entry name" value="PBP2_AlgQ_like_1"/>
    <property type="match status" value="1"/>
</dbReference>
<evidence type="ECO:0000256" key="1">
    <source>
        <dbReference type="ARBA" id="ARBA00022475"/>
    </source>
</evidence>
<dbReference type="PANTHER" id="PTHR43649:SF33">
    <property type="entry name" value="POLYGALACTURONAN_RHAMNOGALACTURONAN-BINDING PROTEIN YTCQ"/>
    <property type="match status" value="1"/>
</dbReference>
<evidence type="ECO:0000313" key="8">
    <source>
        <dbReference type="Proteomes" id="UP000187412"/>
    </source>
</evidence>
<dbReference type="SUPFAM" id="SSF53850">
    <property type="entry name" value="Periplasmic binding protein-like II"/>
    <property type="match status" value="1"/>
</dbReference>
<dbReference type="Gene3D" id="3.40.190.10">
    <property type="entry name" value="Periplasmic binding protein-like II"/>
    <property type="match status" value="2"/>
</dbReference>
<dbReference type="Proteomes" id="UP000187412">
    <property type="component" value="Unassembled WGS sequence"/>
</dbReference>
<proteinExistence type="predicted"/>
<evidence type="ECO:0000256" key="4">
    <source>
        <dbReference type="ARBA" id="ARBA00023139"/>
    </source>
</evidence>
<protein>
    <submittedName>
        <fullName evidence="7">ABC transporter substrate-binding protein</fullName>
    </submittedName>
</protein>
<keyword evidence="8" id="KW-1185">Reference proteome</keyword>
<evidence type="ECO:0000256" key="6">
    <source>
        <dbReference type="SAM" id="SignalP"/>
    </source>
</evidence>
<dbReference type="PANTHER" id="PTHR43649">
    <property type="entry name" value="ARABINOSE-BINDING PROTEIN-RELATED"/>
    <property type="match status" value="1"/>
</dbReference>
<evidence type="ECO:0000256" key="2">
    <source>
        <dbReference type="ARBA" id="ARBA00022729"/>
    </source>
</evidence>
<dbReference type="EMBL" id="MPTB01000037">
    <property type="protein sequence ID" value="OMD43147.1"/>
    <property type="molecule type" value="Genomic_DNA"/>
</dbReference>
<evidence type="ECO:0000256" key="3">
    <source>
        <dbReference type="ARBA" id="ARBA00023136"/>
    </source>
</evidence>
<sequence length="507" mass="57769">MSRVFAGRTVRRYCCWVLLLSFILLSACSDNESPRTGPGETAPFISILAPLHFPQQPSKDIMAELEKLTGAKLDITWVPEGVYTDKMNTALTTNSLGKVTFVKFTDYNLLKSAIRSEAFWEIGPYLQEFPNLKQLDPAILNQAAVDGKIYGLYTERPSSRQGIIIRQDWLDHLQLSKPQTLDELYEVMKQFTYNDPDGNGKQDTIGLVDRNDLVYGVFKTLSSYFGTPNNWKLENHQFIPEFVTPEYMNTMNFMRKLYNEKMINQDFALTSKEVQRDKFIRGTAGVFIGSMTDVQRLSSEAKAINPAAEFTLINRIKGPNGYKVWSIPNYNGLYLFSKKAIATEQELKQVLGFFDRTMDRDVANLMKYGFEGRHYKLEGGKVILPEETSQLRVNEVNPLYSLMIADFGNKNIMEVEKKEQLTALADQLSKDNEQFLVDDPTLRLSSPTYDEKNVELSTIIVDATYNYIIGNITVEEFNEQVEKWRTSGGNLIIQEYTVAEARAEAGK</sequence>
<feature type="chain" id="PRO_5045303672" evidence="6">
    <location>
        <begin position="30"/>
        <end position="507"/>
    </location>
</feature>
<keyword evidence="1" id="KW-1003">Cell membrane</keyword>
<dbReference type="PROSITE" id="PS51257">
    <property type="entry name" value="PROKAR_LIPOPROTEIN"/>
    <property type="match status" value="1"/>
</dbReference>